<dbReference type="Gene3D" id="3.30.70.100">
    <property type="match status" value="1"/>
</dbReference>
<dbReference type="AlphaFoldDB" id="A0A937W1Q0"/>
<accession>A0A937W1Q0</accession>
<name>A0A937W1Q0_UNCTE</name>
<organism evidence="1 2">
    <name type="scientific">Tectimicrobiota bacterium</name>
    <dbReference type="NCBI Taxonomy" id="2528274"/>
    <lineage>
        <taxon>Bacteria</taxon>
        <taxon>Pseudomonadati</taxon>
        <taxon>Nitrospinota/Tectimicrobiota group</taxon>
        <taxon>Candidatus Tectimicrobiota</taxon>
    </lineage>
</organism>
<protein>
    <submittedName>
        <fullName evidence="1">Uncharacterized protein</fullName>
    </submittedName>
</protein>
<proteinExistence type="predicted"/>
<dbReference type="EMBL" id="VGLS01000182">
    <property type="protein sequence ID" value="MBM3223687.1"/>
    <property type="molecule type" value="Genomic_DNA"/>
</dbReference>
<evidence type="ECO:0000313" key="1">
    <source>
        <dbReference type="EMBL" id="MBM3223687.1"/>
    </source>
</evidence>
<dbReference type="SUPFAM" id="SSF54909">
    <property type="entry name" value="Dimeric alpha+beta barrel"/>
    <property type="match status" value="1"/>
</dbReference>
<dbReference type="Pfam" id="PF14114">
    <property type="entry name" value="DUF4286"/>
    <property type="match status" value="1"/>
</dbReference>
<gene>
    <name evidence="1" type="ORF">FJZ47_07805</name>
</gene>
<sequence>MADYIYLVQMDVPAELEDEFNRVYDTEHVPNIVQAPGVHGCTRYRLESTNAQGMARYAAVYEIDSPDIPTSAGWLAESEKGDWPTKIRPYTTNRSHSILKRLP</sequence>
<evidence type="ECO:0000313" key="2">
    <source>
        <dbReference type="Proteomes" id="UP000712673"/>
    </source>
</evidence>
<reference evidence="1" key="1">
    <citation type="submission" date="2019-03" db="EMBL/GenBank/DDBJ databases">
        <title>Lake Tanganyika Metagenome-Assembled Genomes (MAGs).</title>
        <authorList>
            <person name="Tran P."/>
        </authorList>
    </citation>
    <scope>NUCLEOTIDE SEQUENCE</scope>
    <source>
        <strain evidence="1">K_DeepCast_65m_m2_066</strain>
    </source>
</reference>
<comment type="caution">
    <text evidence="1">The sequence shown here is derived from an EMBL/GenBank/DDBJ whole genome shotgun (WGS) entry which is preliminary data.</text>
</comment>
<dbReference type="Proteomes" id="UP000712673">
    <property type="component" value="Unassembled WGS sequence"/>
</dbReference>
<dbReference type="InterPro" id="IPR011008">
    <property type="entry name" value="Dimeric_a/b-barrel"/>
</dbReference>
<dbReference type="InterPro" id="IPR025563">
    <property type="entry name" value="DUF4286"/>
</dbReference>